<feature type="domain" description="Peptidase M48" evidence="7">
    <location>
        <begin position="71"/>
        <end position="245"/>
    </location>
</feature>
<evidence type="ECO:0000256" key="2">
    <source>
        <dbReference type="ARBA" id="ARBA00022723"/>
    </source>
</evidence>
<dbReference type="STRING" id="82805.SAMN04487998_1726"/>
<comment type="cofactor">
    <cofactor evidence="6">
        <name>Zn(2+)</name>
        <dbReference type="ChEBI" id="CHEBI:29105"/>
    </cofactor>
    <text evidence="6">Binds 1 zinc ion per subunit.</text>
</comment>
<protein>
    <submittedName>
        <fullName evidence="8">Peptidase family M48</fullName>
    </submittedName>
</protein>
<evidence type="ECO:0000256" key="3">
    <source>
        <dbReference type="ARBA" id="ARBA00022801"/>
    </source>
</evidence>
<name>A0A1I0E9B9_9BACT</name>
<keyword evidence="2" id="KW-0479">Metal-binding</keyword>
<dbReference type="EMBL" id="FOHS01000002">
    <property type="protein sequence ID" value="SET40970.1"/>
    <property type="molecule type" value="Genomic_DNA"/>
</dbReference>
<reference evidence="9" key="1">
    <citation type="submission" date="2016-10" db="EMBL/GenBank/DDBJ databases">
        <authorList>
            <person name="Varghese N."/>
            <person name="Submissions S."/>
        </authorList>
    </citation>
    <scope>NUCLEOTIDE SEQUENCE [LARGE SCALE GENOMIC DNA]</scope>
    <source>
        <strain evidence="9">DSM 15310</strain>
    </source>
</reference>
<dbReference type="GO" id="GO:0004222">
    <property type="term" value="F:metalloendopeptidase activity"/>
    <property type="evidence" value="ECO:0007669"/>
    <property type="project" value="InterPro"/>
</dbReference>
<dbReference type="Proteomes" id="UP000198697">
    <property type="component" value="Unassembled WGS sequence"/>
</dbReference>
<dbReference type="RefSeq" id="WP_092770429.1">
    <property type="nucleotide sequence ID" value="NZ_FOHS01000002.1"/>
</dbReference>
<keyword evidence="9" id="KW-1185">Reference proteome</keyword>
<comment type="similarity">
    <text evidence="6">Belongs to the peptidase M48 family.</text>
</comment>
<dbReference type="InterPro" id="IPR051156">
    <property type="entry name" value="Mito/Outer_Membr_Metalloprot"/>
</dbReference>
<dbReference type="Pfam" id="PF01435">
    <property type="entry name" value="Peptidase_M48"/>
    <property type="match status" value="1"/>
</dbReference>
<keyword evidence="4 6" id="KW-0862">Zinc</keyword>
<evidence type="ECO:0000313" key="8">
    <source>
        <dbReference type="EMBL" id="SET40970.1"/>
    </source>
</evidence>
<dbReference type="Gene3D" id="3.30.2010.10">
    <property type="entry name" value="Metalloproteases ('zincins'), catalytic domain"/>
    <property type="match status" value="1"/>
</dbReference>
<keyword evidence="3 6" id="KW-0378">Hydrolase</keyword>
<dbReference type="OrthoDB" id="9810445at2"/>
<dbReference type="AlphaFoldDB" id="A0A1I0E9B9"/>
<dbReference type="PROSITE" id="PS51257">
    <property type="entry name" value="PROKAR_LIPOPROTEIN"/>
    <property type="match status" value="1"/>
</dbReference>
<dbReference type="GO" id="GO:0046872">
    <property type="term" value="F:metal ion binding"/>
    <property type="evidence" value="ECO:0007669"/>
    <property type="project" value="UniProtKB-KW"/>
</dbReference>
<keyword evidence="1 6" id="KW-0645">Protease</keyword>
<accession>A0A1I0E9B9</accession>
<dbReference type="GO" id="GO:0051603">
    <property type="term" value="P:proteolysis involved in protein catabolic process"/>
    <property type="evidence" value="ECO:0007669"/>
    <property type="project" value="TreeGrafter"/>
</dbReference>
<dbReference type="GO" id="GO:0016020">
    <property type="term" value="C:membrane"/>
    <property type="evidence" value="ECO:0007669"/>
    <property type="project" value="TreeGrafter"/>
</dbReference>
<keyword evidence="5 6" id="KW-0482">Metalloprotease</keyword>
<evidence type="ECO:0000256" key="4">
    <source>
        <dbReference type="ARBA" id="ARBA00022833"/>
    </source>
</evidence>
<dbReference type="PANTHER" id="PTHR22726:SF1">
    <property type="entry name" value="METALLOENDOPEPTIDASE OMA1, MITOCHONDRIAL"/>
    <property type="match status" value="1"/>
</dbReference>
<evidence type="ECO:0000256" key="6">
    <source>
        <dbReference type="RuleBase" id="RU003983"/>
    </source>
</evidence>
<evidence type="ECO:0000256" key="5">
    <source>
        <dbReference type="ARBA" id="ARBA00023049"/>
    </source>
</evidence>
<evidence type="ECO:0000259" key="7">
    <source>
        <dbReference type="Pfam" id="PF01435"/>
    </source>
</evidence>
<proteinExistence type="inferred from homology"/>
<evidence type="ECO:0000313" key="9">
    <source>
        <dbReference type="Proteomes" id="UP000198697"/>
    </source>
</evidence>
<dbReference type="PANTHER" id="PTHR22726">
    <property type="entry name" value="METALLOENDOPEPTIDASE OMA1"/>
    <property type="match status" value="1"/>
</dbReference>
<dbReference type="InterPro" id="IPR001915">
    <property type="entry name" value="Peptidase_M48"/>
</dbReference>
<gene>
    <name evidence="8" type="ORF">SAMN04487998_1726</name>
</gene>
<organism evidence="8 9">
    <name type="scientific">Hymenobacter actinosclerus</name>
    <dbReference type="NCBI Taxonomy" id="82805"/>
    <lineage>
        <taxon>Bacteria</taxon>
        <taxon>Pseudomonadati</taxon>
        <taxon>Bacteroidota</taxon>
        <taxon>Cytophagia</taxon>
        <taxon>Cytophagales</taxon>
        <taxon>Hymenobacteraceae</taxon>
        <taxon>Hymenobacter</taxon>
    </lineage>
</organism>
<sequence length="269" mass="29301">MRNLLQKTGLLAGLALTLGGAASCSKDGDGVLLFSIEDDKALGKQVAAQTDSTFRAKGQLLETANNPQAYAALNKIVLRVLNSGKLQYRNEFPWDVKIIKDDQTQNAFATPGGHIYVYSGLIKYLDNETQLAGVLGHEIAHADRRHTSRQLQQQYGISVLLSLVLGDNQNTLVDVANSLGQLKFSRDYETEADAYSVEYLNGTNYYACDGAAGFFIKTQNDGQASPPEFLSTHPNPGNRVQNIQAKADQLNCRNRTAGSDDFNQLKGAL</sequence>
<evidence type="ECO:0000256" key="1">
    <source>
        <dbReference type="ARBA" id="ARBA00022670"/>
    </source>
</evidence>